<evidence type="ECO:0000256" key="7">
    <source>
        <dbReference type="ARBA" id="ARBA00048628"/>
    </source>
</evidence>
<evidence type="ECO:0000256" key="2">
    <source>
        <dbReference type="ARBA" id="ARBA00004777"/>
    </source>
</evidence>
<dbReference type="PANTHER" id="PTHR45754:SF3">
    <property type="entry name" value="METHYLENETETRAHYDROFOLATE REDUCTASE (NADPH)"/>
    <property type="match status" value="1"/>
</dbReference>
<comment type="similarity">
    <text evidence="3 8">Belongs to the methylenetetrahydrofolate reductase family.</text>
</comment>
<dbReference type="AlphaFoldDB" id="A0A2V1MYZ8"/>
<keyword evidence="4 8" id="KW-0285">Flavoprotein</keyword>
<comment type="catalytic activity">
    <reaction evidence="7">
        <text>(6S)-5-methyl-5,6,7,8-tetrahydrofolate + NAD(+) = (6R)-5,10-methylene-5,6,7,8-tetrahydrofolate + NADH + H(+)</text>
        <dbReference type="Rhea" id="RHEA:19821"/>
        <dbReference type="ChEBI" id="CHEBI:15378"/>
        <dbReference type="ChEBI" id="CHEBI:15636"/>
        <dbReference type="ChEBI" id="CHEBI:18608"/>
        <dbReference type="ChEBI" id="CHEBI:57540"/>
        <dbReference type="ChEBI" id="CHEBI:57945"/>
        <dbReference type="EC" id="1.5.1.54"/>
    </reaction>
    <physiologicalReaction direction="right-to-left" evidence="7">
        <dbReference type="Rhea" id="RHEA:19823"/>
    </physiologicalReaction>
</comment>
<dbReference type="UniPathway" id="UPA00193"/>
<dbReference type="PANTHER" id="PTHR45754">
    <property type="entry name" value="METHYLENETETRAHYDROFOLATE REDUCTASE"/>
    <property type="match status" value="1"/>
</dbReference>
<accession>A0A2V1MYZ8</accession>
<dbReference type="GO" id="GO:0005829">
    <property type="term" value="C:cytosol"/>
    <property type="evidence" value="ECO:0007669"/>
    <property type="project" value="TreeGrafter"/>
</dbReference>
<dbReference type="RefSeq" id="WP_109250146.1">
    <property type="nucleotide sequence ID" value="NZ_QCXQ01000002.1"/>
</dbReference>
<evidence type="ECO:0000256" key="1">
    <source>
        <dbReference type="ARBA" id="ARBA00001974"/>
    </source>
</evidence>
<evidence type="ECO:0000256" key="5">
    <source>
        <dbReference type="ARBA" id="ARBA00022827"/>
    </source>
</evidence>
<gene>
    <name evidence="9" type="ORF">DCM90_04500</name>
</gene>
<evidence type="ECO:0000256" key="6">
    <source>
        <dbReference type="ARBA" id="ARBA00023002"/>
    </source>
</evidence>
<dbReference type="Gene3D" id="3.20.20.220">
    <property type="match status" value="1"/>
</dbReference>
<comment type="pathway">
    <text evidence="2 8">One-carbon metabolism; tetrahydrofolate interconversion.</text>
</comment>
<evidence type="ECO:0000256" key="8">
    <source>
        <dbReference type="RuleBase" id="RU003862"/>
    </source>
</evidence>
<dbReference type="Pfam" id="PF02219">
    <property type="entry name" value="MTHFR"/>
    <property type="match status" value="1"/>
</dbReference>
<protein>
    <recommendedName>
        <fullName evidence="8">Methylenetetrahydrofolate reductase</fullName>
    </recommendedName>
</protein>
<evidence type="ECO:0000256" key="4">
    <source>
        <dbReference type="ARBA" id="ARBA00022630"/>
    </source>
</evidence>
<dbReference type="GO" id="GO:0035999">
    <property type="term" value="P:tetrahydrofolate interconversion"/>
    <property type="evidence" value="ECO:0007669"/>
    <property type="project" value="UniProtKB-UniPathway"/>
</dbReference>
<keyword evidence="10" id="KW-1185">Reference proteome</keyword>
<evidence type="ECO:0000313" key="9">
    <source>
        <dbReference type="EMBL" id="PWG00199.1"/>
    </source>
</evidence>
<sequence length="276" mass="30087">MPTTSFSLEIVPPSRPEAISAYQEMLVELPALAPESVAVTLGAGQAETTKEASLTALGIIQNQLMLPAVAHLPGLYETKASISQFLDELASRRVTKVMALRGEVQPEKAIGDFPHASDLANFINRFGSFDIVGASYPARHPESSSWVAELLGLQHKVDAGMSQLITQVFFDNQIYDNFIHRIRQAGINIPVTVGVMPLLSQHLVDNLTHNMGIPLSHRVNQLITKYGNDPQAFRQAGIQYAIDQINELLAMGVEGIHLFTMNDADATKQIKSATFG</sequence>
<keyword evidence="6 8" id="KW-0560">Oxidoreductase</keyword>
<organism evidence="9 10">
    <name type="scientific">Levilactobacillus bambusae</name>
    <dbReference type="NCBI Taxonomy" id="2024736"/>
    <lineage>
        <taxon>Bacteria</taxon>
        <taxon>Bacillati</taxon>
        <taxon>Bacillota</taxon>
        <taxon>Bacilli</taxon>
        <taxon>Lactobacillales</taxon>
        <taxon>Lactobacillaceae</taxon>
        <taxon>Levilactobacillus</taxon>
    </lineage>
</organism>
<dbReference type="GO" id="GO:0106312">
    <property type="term" value="F:methylenetetrahydrofolate reductase (NADH) activity"/>
    <property type="evidence" value="ECO:0007669"/>
    <property type="project" value="UniProtKB-EC"/>
</dbReference>
<dbReference type="GO" id="GO:0009086">
    <property type="term" value="P:methionine biosynthetic process"/>
    <property type="evidence" value="ECO:0007669"/>
    <property type="project" value="TreeGrafter"/>
</dbReference>
<comment type="cofactor">
    <cofactor evidence="1 8">
        <name>FAD</name>
        <dbReference type="ChEBI" id="CHEBI:57692"/>
    </cofactor>
</comment>
<proteinExistence type="inferred from homology"/>
<dbReference type="GO" id="GO:0071949">
    <property type="term" value="F:FAD binding"/>
    <property type="evidence" value="ECO:0007669"/>
    <property type="project" value="TreeGrafter"/>
</dbReference>
<dbReference type="InterPro" id="IPR003171">
    <property type="entry name" value="Mehydrof_redctse-like"/>
</dbReference>
<dbReference type="OrthoDB" id="9812555at2"/>
<evidence type="ECO:0000313" key="10">
    <source>
        <dbReference type="Proteomes" id="UP000245080"/>
    </source>
</evidence>
<comment type="caution">
    <text evidence="9">The sequence shown here is derived from an EMBL/GenBank/DDBJ whole genome shotgun (WGS) entry which is preliminary data.</text>
</comment>
<dbReference type="CDD" id="cd00537">
    <property type="entry name" value="MTHFR"/>
    <property type="match status" value="1"/>
</dbReference>
<keyword evidence="5 8" id="KW-0274">FAD</keyword>
<name>A0A2V1MYZ8_9LACO</name>
<dbReference type="Proteomes" id="UP000245080">
    <property type="component" value="Unassembled WGS sequence"/>
</dbReference>
<dbReference type="InterPro" id="IPR029041">
    <property type="entry name" value="FAD-linked_oxidoreductase-like"/>
</dbReference>
<reference evidence="9 10" key="1">
    <citation type="journal article" date="2018" name="Int. J. Syst. Evol. Microbiol.">
        <title>Lactobacillus bambusae sp. nov., isolated from a traditional fermented Ma-bamboo shoots of Taiwan.</title>
        <authorList>
            <person name="Wang L.-T."/>
        </authorList>
    </citation>
    <scope>NUCLEOTIDE SEQUENCE [LARGE SCALE GENOMIC DNA]</scope>
    <source>
        <strain evidence="9 10">BS-W1</strain>
    </source>
</reference>
<dbReference type="EMBL" id="QCXQ01000002">
    <property type="protein sequence ID" value="PWG00199.1"/>
    <property type="molecule type" value="Genomic_DNA"/>
</dbReference>
<evidence type="ECO:0000256" key="3">
    <source>
        <dbReference type="ARBA" id="ARBA00006743"/>
    </source>
</evidence>
<dbReference type="SUPFAM" id="SSF51730">
    <property type="entry name" value="FAD-linked oxidoreductase"/>
    <property type="match status" value="1"/>
</dbReference>